<dbReference type="EMBL" id="CP045851">
    <property type="protein sequence ID" value="QGG96419.1"/>
    <property type="molecule type" value="Genomic_DNA"/>
</dbReference>
<evidence type="ECO:0000313" key="2">
    <source>
        <dbReference type="EMBL" id="QGG96419.1"/>
    </source>
</evidence>
<dbReference type="RefSeq" id="WP_153760523.1">
    <property type="nucleotide sequence ID" value="NZ_CP045851.1"/>
</dbReference>
<reference evidence="2 3" key="1">
    <citation type="submission" date="2019-11" db="EMBL/GenBank/DDBJ databases">
        <authorList>
            <person name="He Y."/>
        </authorList>
    </citation>
    <scope>NUCLEOTIDE SEQUENCE [LARGE SCALE GENOMIC DNA]</scope>
    <source>
        <strain evidence="2 3">SCSIO 58843</strain>
    </source>
</reference>
<organism evidence="2 3">
    <name type="scientific">Actinomarinicola tropica</name>
    <dbReference type="NCBI Taxonomy" id="2789776"/>
    <lineage>
        <taxon>Bacteria</taxon>
        <taxon>Bacillati</taxon>
        <taxon>Actinomycetota</taxon>
        <taxon>Acidimicrobiia</taxon>
        <taxon>Acidimicrobiales</taxon>
        <taxon>Iamiaceae</taxon>
        <taxon>Actinomarinicola</taxon>
    </lineage>
</organism>
<dbReference type="SUPFAM" id="SSF54593">
    <property type="entry name" value="Glyoxalase/Bleomycin resistance protein/Dihydroxybiphenyl dioxygenase"/>
    <property type="match status" value="1"/>
</dbReference>
<dbReference type="GO" id="GO:0046677">
    <property type="term" value="P:response to antibiotic"/>
    <property type="evidence" value="ECO:0007669"/>
    <property type="project" value="UniProtKB-KW"/>
</dbReference>
<keyword evidence="3" id="KW-1185">Reference proteome</keyword>
<dbReference type="Proteomes" id="UP000334019">
    <property type="component" value="Chromosome"/>
</dbReference>
<dbReference type="Gene3D" id="3.10.180.10">
    <property type="entry name" value="2,3-Dihydroxybiphenyl 1,2-Dioxygenase, domain 1"/>
    <property type="match status" value="1"/>
</dbReference>
<sequence length="121" mass="13734">MRFTRVVPVIRTFDTAVADRFYLGFLGMSVDWEHRFEPGLPLYRQVSRDDLVLHLTEHHGDSTPGSVVYVYVTGVRELHAELAARADGSGVRPELESSEGRTEMELVDPFGNRLRFGELDI</sequence>
<name>A0A5Q2RI03_9ACTN</name>
<proteinExistence type="predicted"/>
<dbReference type="AlphaFoldDB" id="A0A5Q2RI03"/>
<keyword evidence="1" id="KW-0046">Antibiotic resistance</keyword>
<gene>
    <name evidence="2" type="ORF">GH723_15655</name>
</gene>
<dbReference type="Pfam" id="PF19581">
    <property type="entry name" value="Glyoxalase_7"/>
    <property type="match status" value="1"/>
</dbReference>
<dbReference type="KEGG" id="atq:GH723_15655"/>
<dbReference type="InterPro" id="IPR000335">
    <property type="entry name" value="Bleomycin-R"/>
</dbReference>
<evidence type="ECO:0000313" key="3">
    <source>
        <dbReference type="Proteomes" id="UP000334019"/>
    </source>
</evidence>
<evidence type="ECO:0000256" key="1">
    <source>
        <dbReference type="ARBA" id="ARBA00023251"/>
    </source>
</evidence>
<protein>
    <submittedName>
        <fullName evidence="2">VOC family protein</fullName>
    </submittedName>
</protein>
<accession>A0A5Q2RI03</accession>
<dbReference type="InterPro" id="IPR029068">
    <property type="entry name" value="Glyas_Bleomycin-R_OHBP_Dase"/>
</dbReference>